<gene>
    <name evidence="2" type="primary">Kcnh5</name>
    <name evidence="2" type="ORF">SPIL2461_LOCUS8251</name>
</gene>
<dbReference type="Proteomes" id="UP000649617">
    <property type="component" value="Unassembled WGS sequence"/>
</dbReference>
<feature type="transmembrane region" description="Helical" evidence="1">
    <location>
        <begin position="101"/>
        <end position="121"/>
    </location>
</feature>
<dbReference type="InterPro" id="IPR018490">
    <property type="entry name" value="cNMP-bd_dom_sf"/>
</dbReference>
<dbReference type="Gene3D" id="1.10.287.70">
    <property type="match status" value="1"/>
</dbReference>
<dbReference type="SUPFAM" id="SSF51206">
    <property type="entry name" value="cAMP-binding domain-like"/>
    <property type="match status" value="1"/>
</dbReference>
<keyword evidence="1" id="KW-0812">Transmembrane</keyword>
<feature type="transmembrane region" description="Helical" evidence="1">
    <location>
        <begin position="133"/>
        <end position="153"/>
    </location>
</feature>
<evidence type="ECO:0000256" key="1">
    <source>
        <dbReference type="SAM" id="Phobius"/>
    </source>
</evidence>
<keyword evidence="1" id="KW-0472">Membrane</keyword>
<proteinExistence type="predicted"/>
<evidence type="ECO:0000313" key="3">
    <source>
        <dbReference type="Proteomes" id="UP000649617"/>
    </source>
</evidence>
<dbReference type="AlphaFoldDB" id="A0A812P6E0"/>
<feature type="transmembrane region" description="Helical" evidence="1">
    <location>
        <begin position="324"/>
        <end position="343"/>
    </location>
</feature>
<protein>
    <submittedName>
        <fullName evidence="2">Kcnh5 protein</fullName>
    </submittedName>
</protein>
<keyword evidence="3" id="KW-1185">Reference proteome</keyword>
<dbReference type="PANTHER" id="PTHR47823:SF9">
    <property type="entry name" value="CHROMOSOME UNDETERMINED SCAFFOLD_10, WHOLE GENOME SHOTGUN SEQUENCE"/>
    <property type="match status" value="1"/>
</dbReference>
<reference evidence="2" key="1">
    <citation type="submission" date="2021-02" db="EMBL/GenBank/DDBJ databases">
        <authorList>
            <person name="Dougan E. K."/>
            <person name="Rhodes N."/>
            <person name="Thang M."/>
            <person name="Chan C."/>
        </authorList>
    </citation>
    <scope>NUCLEOTIDE SEQUENCE</scope>
</reference>
<dbReference type="PANTHER" id="PTHR47823">
    <property type="entry name" value="ION_TRANS DOMAIN-CONTAINING PROTEIN"/>
    <property type="match status" value="1"/>
</dbReference>
<organism evidence="2 3">
    <name type="scientific">Symbiodinium pilosum</name>
    <name type="common">Dinoflagellate</name>
    <dbReference type="NCBI Taxonomy" id="2952"/>
    <lineage>
        <taxon>Eukaryota</taxon>
        <taxon>Sar</taxon>
        <taxon>Alveolata</taxon>
        <taxon>Dinophyceae</taxon>
        <taxon>Suessiales</taxon>
        <taxon>Symbiodiniaceae</taxon>
        <taxon>Symbiodinium</taxon>
    </lineage>
</organism>
<feature type="transmembrane region" description="Helical" evidence="1">
    <location>
        <begin position="250"/>
        <end position="274"/>
    </location>
</feature>
<feature type="transmembrane region" description="Helical" evidence="1">
    <location>
        <begin position="173"/>
        <end position="192"/>
    </location>
</feature>
<evidence type="ECO:0000313" key="2">
    <source>
        <dbReference type="EMBL" id="CAE7347661.1"/>
    </source>
</evidence>
<accession>A0A812P6E0</accession>
<sequence>MFLDQLSLHYELDFGTVLTGTSILQQTKPRAESELDMNVRSAWTTPMSKKGSLVLKQLSSKHNLTDDDDRETRTSLASRSEGESRFDRIVLHPYKYCRVSWGLLTLLVVAWEAVAMPLLLFDLGQFSGILSSLTSAMLGFWLVDICINCITGVDRGGVIDLRLTTAFRAYATSWLLPDLLIVLLDVVVLLAVSEDQGEMATSAGSQGMRLARALRLLRLIRLLRIYKASSAANFLVDYIRSPSLLIASKIAWTLLTILFINHYIACGWCAIAYFNVDAWTWIVASNLEAATFTELYLSSLHWSLTQFSPATNNIAPQNVLERSVAAFVVIFALLVFSSFVSSITNHMNQLRITNARMIEEDMQLRNFFEKRMISVDLSGRIQHLFKKGNGLHMRRPHVGDIPFLKDMPESLRIHLHNELYMQYFYDMPVFSKTISMDRTLFSKICHHAFEERFYPASFEVFVDGSNAKFAVINVNGDLNYSWMQSAWDPHPSVRAISHATTMIKVPLGAWLAEAALWSDWVHRGLLESVSPSEVLLLDVNSFTYQCHNHGGPVYNLLRRVAVLAIAYREQLSRSATAVTDWPLSELAWKNILERAMKLNTMNTVINAMTRVSLKRPT</sequence>
<dbReference type="EMBL" id="CAJNIZ010013359">
    <property type="protein sequence ID" value="CAE7347661.1"/>
    <property type="molecule type" value="Genomic_DNA"/>
</dbReference>
<name>A0A812P6E0_SYMPI</name>
<comment type="caution">
    <text evidence="2">The sequence shown here is derived from an EMBL/GenBank/DDBJ whole genome shotgun (WGS) entry which is preliminary data.</text>
</comment>
<dbReference type="OrthoDB" id="421735at2759"/>
<dbReference type="SUPFAM" id="SSF81324">
    <property type="entry name" value="Voltage-gated potassium channels"/>
    <property type="match status" value="1"/>
</dbReference>
<keyword evidence="1" id="KW-1133">Transmembrane helix</keyword>